<feature type="transmembrane region" description="Helical" evidence="1">
    <location>
        <begin position="25"/>
        <end position="49"/>
    </location>
</feature>
<dbReference type="AlphaFoldDB" id="F0ZFT4"/>
<keyword evidence="1" id="KW-0812">Transmembrane</keyword>
<reference evidence="3" key="1">
    <citation type="journal article" date="2011" name="Genome Biol.">
        <title>Comparative genomics of the social amoebae Dictyostelium discoideum and Dictyostelium purpureum.</title>
        <authorList>
            <consortium name="US DOE Joint Genome Institute (JGI-PGF)"/>
            <person name="Sucgang R."/>
            <person name="Kuo A."/>
            <person name="Tian X."/>
            <person name="Salerno W."/>
            <person name="Parikh A."/>
            <person name="Feasley C.L."/>
            <person name="Dalin E."/>
            <person name="Tu H."/>
            <person name="Huang E."/>
            <person name="Barry K."/>
            <person name="Lindquist E."/>
            <person name="Shapiro H."/>
            <person name="Bruce D."/>
            <person name="Schmutz J."/>
            <person name="Salamov A."/>
            <person name="Fey P."/>
            <person name="Gaudet P."/>
            <person name="Anjard C."/>
            <person name="Babu M.M."/>
            <person name="Basu S."/>
            <person name="Bushmanova Y."/>
            <person name="van der Wel H."/>
            <person name="Katoh-Kurasawa M."/>
            <person name="Dinh C."/>
            <person name="Coutinho P.M."/>
            <person name="Saito T."/>
            <person name="Elias M."/>
            <person name="Schaap P."/>
            <person name="Kay R.R."/>
            <person name="Henrissat B."/>
            <person name="Eichinger L."/>
            <person name="Rivero F."/>
            <person name="Putnam N.H."/>
            <person name="West C.M."/>
            <person name="Loomis W.F."/>
            <person name="Chisholm R.L."/>
            <person name="Shaulsky G."/>
            <person name="Strassmann J.E."/>
            <person name="Queller D.C."/>
            <person name="Kuspa A."/>
            <person name="Grigoriev I.V."/>
        </authorList>
    </citation>
    <scope>NUCLEOTIDE SEQUENCE [LARGE SCALE GENOMIC DNA]</scope>
    <source>
        <strain evidence="3">QSDP1</strain>
    </source>
</reference>
<keyword evidence="1" id="KW-1133">Transmembrane helix</keyword>
<keyword evidence="3" id="KW-1185">Reference proteome</keyword>
<proteinExistence type="predicted"/>
<dbReference type="EMBL" id="GL871005">
    <property type="protein sequence ID" value="EGC37211.1"/>
    <property type="molecule type" value="Genomic_DNA"/>
</dbReference>
<dbReference type="KEGG" id="dpp:DICPUDRAFT_150235"/>
<organism evidence="2 3">
    <name type="scientific">Dictyostelium purpureum</name>
    <name type="common">Slime mold</name>
    <dbReference type="NCBI Taxonomy" id="5786"/>
    <lineage>
        <taxon>Eukaryota</taxon>
        <taxon>Amoebozoa</taxon>
        <taxon>Evosea</taxon>
        <taxon>Eumycetozoa</taxon>
        <taxon>Dictyostelia</taxon>
        <taxon>Dictyosteliales</taxon>
        <taxon>Dictyosteliaceae</taxon>
        <taxon>Dictyostelium</taxon>
    </lineage>
</organism>
<sequence>MTVPQKKSYNKAPFVTRANKEKSGFIIFIIVEAGQVCAIFGFLLGTGLFETLYCSK</sequence>
<dbReference type="VEuPathDB" id="AmoebaDB:DICPUDRAFT_150235"/>
<dbReference type="RefSeq" id="XP_003286262.1">
    <property type="nucleotide sequence ID" value="XM_003286214.1"/>
</dbReference>
<evidence type="ECO:0000256" key="1">
    <source>
        <dbReference type="SAM" id="Phobius"/>
    </source>
</evidence>
<dbReference type="GeneID" id="10503656"/>
<gene>
    <name evidence="2" type="ORF">DICPUDRAFT_150235</name>
</gene>
<keyword evidence="1" id="KW-0472">Membrane</keyword>
<dbReference type="InParanoid" id="F0ZFT4"/>
<evidence type="ECO:0000313" key="2">
    <source>
        <dbReference type="EMBL" id="EGC37211.1"/>
    </source>
</evidence>
<name>F0ZFT4_DICPU</name>
<accession>F0ZFT4</accession>
<dbReference type="Proteomes" id="UP000001064">
    <property type="component" value="Unassembled WGS sequence"/>
</dbReference>
<evidence type="ECO:0000313" key="3">
    <source>
        <dbReference type="Proteomes" id="UP000001064"/>
    </source>
</evidence>
<protein>
    <submittedName>
        <fullName evidence="2">Expressed protein</fullName>
    </submittedName>
</protein>